<dbReference type="GO" id="GO:0004222">
    <property type="term" value="F:metalloendopeptidase activity"/>
    <property type="evidence" value="ECO:0007669"/>
    <property type="project" value="InterPro"/>
</dbReference>
<keyword evidence="5" id="KW-0862">Zinc</keyword>
<dbReference type="GO" id="GO:0046872">
    <property type="term" value="F:metal ion binding"/>
    <property type="evidence" value="ECO:0007669"/>
    <property type="project" value="UniProtKB-KW"/>
</dbReference>
<dbReference type="InterPro" id="IPR001915">
    <property type="entry name" value="Peptidase_M48"/>
</dbReference>
<keyword evidence="10" id="KW-1185">Reference proteome</keyword>
<dbReference type="GO" id="GO:0051603">
    <property type="term" value="P:proteolysis involved in protein catabolic process"/>
    <property type="evidence" value="ECO:0007669"/>
    <property type="project" value="TreeGrafter"/>
</dbReference>
<dbReference type="Gene3D" id="1.25.40.10">
    <property type="entry name" value="Tetratricopeptide repeat domain"/>
    <property type="match status" value="1"/>
</dbReference>
<organism evidence="9 10">
    <name type="scientific">Anabaenopsis circularis NIES-21</name>
    <dbReference type="NCBI Taxonomy" id="1085406"/>
    <lineage>
        <taxon>Bacteria</taxon>
        <taxon>Bacillati</taxon>
        <taxon>Cyanobacteriota</taxon>
        <taxon>Cyanophyceae</taxon>
        <taxon>Nostocales</taxon>
        <taxon>Nodulariaceae</taxon>
        <taxon>Anabaenopsis</taxon>
    </lineage>
</organism>
<comment type="cofactor">
    <cofactor evidence="1">
        <name>Zn(2+)</name>
        <dbReference type="ChEBI" id="CHEBI:29105"/>
    </cofactor>
</comment>
<keyword evidence="6" id="KW-0482">Metalloprotease</keyword>
<name>A0A1Z4GCQ1_9CYAN</name>
<dbReference type="Proteomes" id="UP000218287">
    <property type="component" value="Chromosome"/>
</dbReference>
<feature type="region of interest" description="Disordered" evidence="7">
    <location>
        <begin position="505"/>
        <end position="533"/>
    </location>
</feature>
<dbReference type="OrthoDB" id="9810445at2"/>
<evidence type="ECO:0000313" key="9">
    <source>
        <dbReference type="EMBL" id="BAY15262.1"/>
    </source>
</evidence>
<accession>A0A1Z4GCQ1</accession>
<dbReference type="CDD" id="cd07333">
    <property type="entry name" value="M48C_bepA_like"/>
    <property type="match status" value="1"/>
</dbReference>
<protein>
    <submittedName>
        <fullName evidence="9">Peptidase M48 Ste24p</fullName>
    </submittedName>
</protein>
<sequence>MSRVFQLAQAVKLSLILGMTTGTLLLGSHLKVDAESRTTAHHQLQNTKVKLAQNSPAISRFQTLAEADELYQKGQLQAAENLYRKVKPEFAASDRRRTAIYEVEQLPGDGQVYWRNANEGLQQNLDSKIFLPLQLLLSNYPEFIKGHLLLAEACDKKPEACKSNAKDGQPKNALEVLERAVELYPDDPELLKAKIKALAKEQRFLEASIAARQFATIYVDYPEAPEFEKLAEKNLQRHHSKLNDDLRFQGIFSTVVGGVKAFSTKDWQSGVSGFETISMLLQGESAFGKEVADKLVKQYQQEGKLLEDPQVLNYVRGIGGRLEPLMGRKFDYEYYVIQDSAINAFALPGGKVFVNVGAILGTNSEAELAGLLSHEISHAVLSHGFQRVAQSQFISGLSNVIPISNMFQEMVGKEYSRENERQADILGTRVLNKAGYAADGLRNLMATLNAKSGGKEQTSWQSTHPAPAERVAYLEGLIKSNNYNRYAFEGVKKHQEIQNLIQGIAPSQDSKPAASQPAKKPPKGKPNSRTKPTRGIVAIAAGLTRDNIEIRIDGGKVESDRNFTINFIVENRSDRAFAFVPLYAEVVTESGKKLKTRFSSAQAQVPAGGNIKGEVQVLGQSWNSQGSQNLTLVIKESTGGGRIFRIPF</sequence>
<dbReference type="SUPFAM" id="SSF48452">
    <property type="entry name" value="TPR-like"/>
    <property type="match status" value="1"/>
</dbReference>
<reference evidence="9 10" key="1">
    <citation type="submission" date="2017-06" db="EMBL/GenBank/DDBJ databases">
        <title>Genome sequencing of cyanobaciteial culture collection at National Institute for Environmental Studies (NIES).</title>
        <authorList>
            <person name="Hirose Y."/>
            <person name="Shimura Y."/>
            <person name="Fujisawa T."/>
            <person name="Nakamura Y."/>
            <person name="Kawachi M."/>
        </authorList>
    </citation>
    <scope>NUCLEOTIDE SEQUENCE [LARGE SCALE GENOMIC DNA]</scope>
    <source>
        <strain evidence="9 10">NIES-21</strain>
    </source>
</reference>
<evidence type="ECO:0000256" key="5">
    <source>
        <dbReference type="ARBA" id="ARBA00022833"/>
    </source>
</evidence>
<evidence type="ECO:0000256" key="2">
    <source>
        <dbReference type="ARBA" id="ARBA00022670"/>
    </source>
</evidence>
<dbReference type="Gene3D" id="3.30.2010.10">
    <property type="entry name" value="Metalloproteases ('zincins'), catalytic domain"/>
    <property type="match status" value="1"/>
</dbReference>
<proteinExistence type="predicted"/>
<dbReference type="PANTHER" id="PTHR22726">
    <property type="entry name" value="METALLOENDOPEPTIDASE OMA1"/>
    <property type="match status" value="1"/>
</dbReference>
<feature type="domain" description="Peptidase M48" evidence="8">
    <location>
        <begin position="329"/>
        <end position="476"/>
    </location>
</feature>
<dbReference type="InterPro" id="IPR011990">
    <property type="entry name" value="TPR-like_helical_dom_sf"/>
</dbReference>
<feature type="compositionally biased region" description="Basic residues" evidence="7">
    <location>
        <begin position="520"/>
        <end position="532"/>
    </location>
</feature>
<keyword evidence="4" id="KW-0378">Hydrolase</keyword>
<dbReference type="Pfam" id="PF01435">
    <property type="entry name" value="Peptidase_M48"/>
    <property type="match status" value="1"/>
</dbReference>
<keyword evidence="3" id="KW-0479">Metal-binding</keyword>
<evidence type="ECO:0000256" key="6">
    <source>
        <dbReference type="ARBA" id="ARBA00023049"/>
    </source>
</evidence>
<dbReference type="AlphaFoldDB" id="A0A1Z4GCQ1"/>
<evidence type="ECO:0000256" key="7">
    <source>
        <dbReference type="SAM" id="MobiDB-lite"/>
    </source>
</evidence>
<dbReference type="EMBL" id="AP018174">
    <property type="protein sequence ID" value="BAY15262.1"/>
    <property type="molecule type" value="Genomic_DNA"/>
</dbReference>
<dbReference type="GO" id="GO:0016020">
    <property type="term" value="C:membrane"/>
    <property type="evidence" value="ECO:0007669"/>
    <property type="project" value="TreeGrafter"/>
</dbReference>
<evidence type="ECO:0000313" key="10">
    <source>
        <dbReference type="Proteomes" id="UP000218287"/>
    </source>
</evidence>
<evidence type="ECO:0000259" key="8">
    <source>
        <dbReference type="Pfam" id="PF01435"/>
    </source>
</evidence>
<evidence type="ECO:0000256" key="1">
    <source>
        <dbReference type="ARBA" id="ARBA00001947"/>
    </source>
</evidence>
<gene>
    <name evidence="9" type="ORF">NIES21_10770</name>
</gene>
<evidence type="ECO:0000256" key="4">
    <source>
        <dbReference type="ARBA" id="ARBA00022801"/>
    </source>
</evidence>
<evidence type="ECO:0000256" key="3">
    <source>
        <dbReference type="ARBA" id="ARBA00022723"/>
    </source>
</evidence>
<keyword evidence="2" id="KW-0645">Protease</keyword>
<dbReference type="InterPro" id="IPR051156">
    <property type="entry name" value="Mito/Outer_Membr_Metalloprot"/>
</dbReference>
<dbReference type="PANTHER" id="PTHR22726:SF1">
    <property type="entry name" value="METALLOENDOPEPTIDASE OMA1, MITOCHONDRIAL"/>
    <property type="match status" value="1"/>
</dbReference>